<comment type="function">
    <text evidence="6">Methionine-sulfoxide reductase that specifically reduces methionine (R)-sulfoxide back to methionine. While in many cases methionine oxidation is the result of random oxidation following oxidative stress, methionine oxidation is also a post-translational modification that takes place on specific residues.</text>
</comment>
<comment type="catalytic activity">
    <reaction evidence="5 6">
        <text>L-methionyl-[protein] + [thioredoxin]-disulfide + H2O = L-methionyl-(R)-S-oxide-[protein] + [thioredoxin]-dithiol</text>
        <dbReference type="Rhea" id="RHEA:24164"/>
        <dbReference type="Rhea" id="RHEA-COMP:10698"/>
        <dbReference type="Rhea" id="RHEA-COMP:10700"/>
        <dbReference type="Rhea" id="RHEA-COMP:12313"/>
        <dbReference type="Rhea" id="RHEA-COMP:12314"/>
        <dbReference type="ChEBI" id="CHEBI:15377"/>
        <dbReference type="ChEBI" id="CHEBI:16044"/>
        <dbReference type="ChEBI" id="CHEBI:29950"/>
        <dbReference type="ChEBI" id="CHEBI:45764"/>
        <dbReference type="ChEBI" id="CHEBI:50058"/>
        <dbReference type="EC" id="1.8.4.12"/>
    </reaction>
</comment>
<dbReference type="PANTHER" id="PTHR10173">
    <property type="entry name" value="METHIONINE SULFOXIDE REDUCTASE"/>
    <property type="match status" value="1"/>
</dbReference>
<evidence type="ECO:0000259" key="7">
    <source>
        <dbReference type="PROSITE" id="PS51790"/>
    </source>
</evidence>
<comment type="similarity">
    <text evidence="1 6">Belongs to the MsrB Met sulfoxide reductase family.</text>
</comment>
<dbReference type="Gene3D" id="2.170.150.20">
    <property type="entry name" value="Peptide methionine sulfoxide reductase"/>
    <property type="match status" value="1"/>
</dbReference>
<comment type="cofactor">
    <cofactor evidence="6">
        <name>Zn(2+)</name>
        <dbReference type="ChEBI" id="CHEBI:29105"/>
    </cofactor>
    <text evidence="6">Binds 1 zinc ion per subunit.</text>
</comment>
<dbReference type="PANTHER" id="PTHR10173:SF37">
    <property type="entry name" value="METHIONINE-R-SULFOXIDE REDUCTASE B2, MITOCHONDRIAL"/>
    <property type="match status" value="1"/>
</dbReference>
<feature type="domain" description="MsrB" evidence="7">
    <location>
        <begin position="55"/>
        <end position="184"/>
    </location>
</feature>
<evidence type="ECO:0000256" key="3">
    <source>
        <dbReference type="ARBA" id="ARBA00022833"/>
    </source>
</evidence>
<evidence type="ECO:0000256" key="6">
    <source>
        <dbReference type="RuleBase" id="RU365044"/>
    </source>
</evidence>
<dbReference type="PROSITE" id="PS51790">
    <property type="entry name" value="MSRB"/>
    <property type="match status" value="1"/>
</dbReference>
<dbReference type="GO" id="GO:0005737">
    <property type="term" value="C:cytoplasm"/>
    <property type="evidence" value="ECO:0007669"/>
    <property type="project" value="TreeGrafter"/>
</dbReference>
<keyword evidence="9" id="KW-1185">Reference proteome</keyword>
<protein>
    <recommendedName>
        <fullName evidence="6">Peptide-methionine (R)-S-oxide reductase</fullName>
        <ecNumber evidence="6">1.8.4.12</ecNumber>
    </recommendedName>
</protein>
<gene>
    <name evidence="8" type="ORF">FSP39_014233</name>
</gene>
<dbReference type="NCBIfam" id="TIGR00357">
    <property type="entry name" value="peptide-methionine (R)-S-oxide reductase MsrB"/>
    <property type="match status" value="1"/>
</dbReference>
<evidence type="ECO:0000256" key="5">
    <source>
        <dbReference type="ARBA" id="ARBA00048488"/>
    </source>
</evidence>
<dbReference type="FunFam" id="2.170.150.20:FF:000001">
    <property type="entry name" value="Peptide methionine sulfoxide reductase MsrB"/>
    <property type="match status" value="1"/>
</dbReference>
<keyword evidence="4 6" id="KW-0560">Oxidoreductase</keyword>
<dbReference type="AlphaFoldDB" id="A0AA88YQK4"/>
<accession>A0AA88YQK4</accession>
<dbReference type="InterPro" id="IPR028427">
    <property type="entry name" value="Met_Sox_Rdtase_MsrB"/>
</dbReference>
<dbReference type="Pfam" id="PF01641">
    <property type="entry name" value="SelR"/>
    <property type="match status" value="1"/>
</dbReference>
<keyword evidence="3 6" id="KW-0862">Zinc</keyword>
<keyword evidence="2 6" id="KW-0479">Metal-binding</keyword>
<dbReference type="GO" id="GO:0006979">
    <property type="term" value="P:response to oxidative stress"/>
    <property type="evidence" value="ECO:0007669"/>
    <property type="project" value="InterPro"/>
</dbReference>
<dbReference type="EC" id="1.8.4.12" evidence="6"/>
<dbReference type="GO" id="GO:0046872">
    <property type="term" value="F:metal ion binding"/>
    <property type="evidence" value="ECO:0007669"/>
    <property type="project" value="UniProtKB-KW"/>
</dbReference>
<evidence type="ECO:0000313" key="8">
    <source>
        <dbReference type="EMBL" id="KAK3106172.1"/>
    </source>
</evidence>
<dbReference type="InterPro" id="IPR002579">
    <property type="entry name" value="Met_Sox_Rdtase_MsrB_dom"/>
</dbReference>
<organism evidence="8 9">
    <name type="scientific">Pinctada imbricata</name>
    <name type="common">Atlantic pearl-oyster</name>
    <name type="synonym">Pinctada martensii</name>
    <dbReference type="NCBI Taxonomy" id="66713"/>
    <lineage>
        <taxon>Eukaryota</taxon>
        <taxon>Metazoa</taxon>
        <taxon>Spiralia</taxon>
        <taxon>Lophotrochozoa</taxon>
        <taxon>Mollusca</taxon>
        <taxon>Bivalvia</taxon>
        <taxon>Autobranchia</taxon>
        <taxon>Pteriomorphia</taxon>
        <taxon>Pterioida</taxon>
        <taxon>Pterioidea</taxon>
        <taxon>Pteriidae</taxon>
        <taxon>Pinctada</taxon>
    </lineage>
</organism>
<reference evidence="8" key="1">
    <citation type="submission" date="2019-08" db="EMBL/GenBank/DDBJ databases">
        <title>The improved chromosome-level genome for the pearl oyster Pinctada fucata martensii using PacBio sequencing and Hi-C.</title>
        <authorList>
            <person name="Zheng Z."/>
        </authorList>
    </citation>
    <scope>NUCLEOTIDE SEQUENCE</scope>
    <source>
        <strain evidence="8">ZZ-2019</strain>
        <tissue evidence="8">Adductor muscle</tissue>
    </source>
</reference>
<dbReference type="GO" id="GO:0030091">
    <property type="term" value="P:protein repair"/>
    <property type="evidence" value="ECO:0007669"/>
    <property type="project" value="InterPro"/>
</dbReference>
<dbReference type="GO" id="GO:0033743">
    <property type="term" value="F:peptide-methionine (R)-S-oxide reductase activity"/>
    <property type="evidence" value="ECO:0007669"/>
    <property type="project" value="UniProtKB-EC"/>
</dbReference>
<evidence type="ECO:0000256" key="2">
    <source>
        <dbReference type="ARBA" id="ARBA00022723"/>
    </source>
</evidence>
<evidence type="ECO:0000256" key="4">
    <source>
        <dbReference type="ARBA" id="ARBA00023002"/>
    </source>
</evidence>
<proteinExistence type="inferred from homology"/>
<evidence type="ECO:0000256" key="1">
    <source>
        <dbReference type="ARBA" id="ARBA00007174"/>
    </source>
</evidence>
<evidence type="ECO:0000313" key="9">
    <source>
        <dbReference type="Proteomes" id="UP001186944"/>
    </source>
</evidence>
<dbReference type="Proteomes" id="UP001186944">
    <property type="component" value="Unassembled WGS sequence"/>
</dbReference>
<dbReference type="InterPro" id="IPR011057">
    <property type="entry name" value="Mss4-like_sf"/>
</dbReference>
<dbReference type="SUPFAM" id="SSF51316">
    <property type="entry name" value="Mss4-like"/>
    <property type="match status" value="1"/>
</dbReference>
<comment type="caution">
    <text evidence="8">The sequence shown here is derived from an EMBL/GenBank/DDBJ whole genome shotgun (WGS) entry which is preliminary data.</text>
</comment>
<dbReference type="EMBL" id="VSWD01000003">
    <property type="protein sequence ID" value="KAK3106172.1"/>
    <property type="molecule type" value="Genomic_DNA"/>
</dbReference>
<name>A0AA88YQK4_PINIB</name>
<sequence length="188" mass="21580">MSVRVMFRSLYRCSRHFQVPVFMQSKGERALAYPICLARGVSTEIDPDDPRTIPNSEWEKKLTPEQYAVCRERHTEPPFTGKYVNHYQKGMYHCICCDAPLFSSECKYESHSGWPSFTEAYGTKQGDDSLSNILKRSDNSLGMVRTEVLCKRCDAHLGHVFDDGPPPSGKRFCINSMALKFRSFRPHN</sequence>